<dbReference type="EnsemblMetazoa" id="GPPI033730-RA">
    <property type="protein sequence ID" value="GPPI033730-PA"/>
    <property type="gene ID" value="GPPI033730"/>
</dbReference>
<reference evidence="4" key="1">
    <citation type="submission" date="2015-01" db="EMBL/GenBank/DDBJ databases">
        <authorList>
            <person name="Aksoy S."/>
            <person name="Warren W."/>
            <person name="Wilson R.K."/>
        </authorList>
    </citation>
    <scope>NUCLEOTIDE SEQUENCE [LARGE SCALE GENOMIC DNA]</scope>
    <source>
        <strain evidence="4">IAEA</strain>
    </source>
</reference>
<accession>A0A1B0BLC4</accession>
<dbReference type="Proteomes" id="UP000092460">
    <property type="component" value="Unassembled WGS sequence"/>
</dbReference>
<dbReference type="PANTHER" id="PTHR45999:SF2">
    <property type="entry name" value="PROTEIN UNC-13 HOMOLOG 4B"/>
    <property type="match status" value="1"/>
</dbReference>
<dbReference type="VEuPathDB" id="VectorBase:GPPI033730"/>
<evidence type="ECO:0000313" key="3">
    <source>
        <dbReference type="EnsemblMetazoa" id="GPPI033730-PA"/>
    </source>
</evidence>
<sequence>MDPQQIVELGKLLKNNGDKILNSEFALILSGSILRALNDSFTLIVDSLECGDAKNFQVLKTINSKSSTFRDLQLISDSVQKTPQLCMNMISLHTLNASNPKIVANGKFSKIPINVTSFTSDNYYSQNGPVIINNTSHLVTVSHFQTPEPGIIGSPMQKCVEKNATTHLINLIISKAFSEGVLTSAVTALTFAFIFQSDYLEYENGLDTYDDIERLGEFRSNLEVERCEITIRNVIENALDRERNQILELLEIVATKLAAPIRRFLAEGAEVLHEASNSMERLMMYLENSLRTLYNTLNEVNFARILDAIWAELSVNSYDLIQSNLDKGRPPAFFQNLRQTLYVMNSCFKTGNMVTSDIEVLTEVEGILDLHAFETVDLIHQYYLERLDHQKEINKSEYGQLTRRTNFIETDLKLDI</sequence>
<dbReference type="EMBL" id="JXJN01016291">
    <property type="status" value="NOT_ANNOTATED_CDS"/>
    <property type="molecule type" value="Genomic_DNA"/>
</dbReference>
<feature type="domain" description="MHD2" evidence="2">
    <location>
        <begin position="276"/>
        <end position="382"/>
    </location>
</feature>
<dbReference type="PANTHER" id="PTHR45999">
    <property type="entry name" value="UNC-13-4A, ISOFORM B"/>
    <property type="match status" value="1"/>
</dbReference>
<protein>
    <recommendedName>
        <fullName evidence="2">MHD2 domain-containing protein</fullName>
    </recommendedName>
</protein>
<evidence type="ECO:0000313" key="4">
    <source>
        <dbReference type="Proteomes" id="UP000092460"/>
    </source>
</evidence>
<keyword evidence="4" id="KW-1185">Reference proteome</keyword>
<dbReference type="InterPro" id="IPR014772">
    <property type="entry name" value="Munc13_dom-2"/>
</dbReference>
<evidence type="ECO:0000259" key="2">
    <source>
        <dbReference type="PROSITE" id="PS51259"/>
    </source>
</evidence>
<dbReference type="GO" id="GO:0006887">
    <property type="term" value="P:exocytosis"/>
    <property type="evidence" value="ECO:0007669"/>
    <property type="project" value="UniProtKB-KW"/>
</dbReference>
<proteinExistence type="predicted"/>
<evidence type="ECO:0000256" key="1">
    <source>
        <dbReference type="ARBA" id="ARBA00022483"/>
    </source>
</evidence>
<dbReference type="GO" id="GO:0099503">
    <property type="term" value="C:secretory vesicle"/>
    <property type="evidence" value="ECO:0007669"/>
    <property type="project" value="TreeGrafter"/>
</dbReference>
<keyword evidence="1" id="KW-0268">Exocytosis</keyword>
<dbReference type="PROSITE" id="PS51259">
    <property type="entry name" value="MHD2"/>
    <property type="match status" value="1"/>
</dbReference>
<dbReference type="Pfam" id="PF15904">
    <property type="entry name" value="LIP1"/>
    <property type="match status" value="1"/>
</dbReference>
<reference evidence="3" key="2">
    <citation type="submission" date="2020-05" db="UniProtKB">
        <authorList>
            <consortium name="EnsemblMetazoa"/>
        </authorList>
    </citation>
    <scope>IDENTIFICATION</scope>
    <source>
        <strain evidence="3">IAEA</strain>
    </source>
</reference>
<dbReference type="InterPro" id="IPR052095">
    <property type="entry name" value="UNC-13_domain"/>
</dbReference>
<dbReference type="AlphaFoldDB" id="A0A1B0BLC4"/>
<organism evidence="3 4">
    <name type="scientific">Glossina palpalis gambiensis</name>
    <dbReference type="NCBI Taxonomy" id="67801"/>
    <lineage>
        <taxon>Eukaryota</taxon>
        <taxon>Metazoa</taxon>
        <taxon>Ecdysozoa</taxon>
        <taxon>Arthropoda</taxon>
        <taxon>Hexapoda</taxon>
        <taxon>Insecta</taxon>
        <taxon>Pterygota</taxon>
        <taxon>Neoptera</taxon>
        <taxon>Endopterygota</taxon>
        <taxon>Diptera</taxon>
        <taxon>Brachycera</taxon>
        <taxon>Muscomorpha</taxon>
        <taxon>Hippoboscoidea</taxon>
        <taxon>Glossinidae</taxon>
        <taxon>Glossina</taxon>
    </lineage>
</organism>
<name>A0A1B0BLC4_9MUSC</name>
<dbReference type="InterPro" id="IPR031782">
    <property type="entry name" value="LIP1_N"/>
</dbReference>